<evidence type="ECO:0000313" key="1">
    <source>
        <dbReference type="EMBL" id="TVU31429.1"/>
    </source>
</evidence>
<dbReference type="OrthoDB" id="684466at2759"/>
<dbReference type="EMBL" id="RWGY01000011">
    <property type="protein sequence ID" value="TVU31429.1"/>
    <property type="molecule type" value="Genomic_DNA"/>
</dbReference>
<organism evidence="1 2">
    <name type="scientific">Eragrostis curvula</name>
    <name type="common">weeping love grass</name>
    <dbReference type="NCBI Taxonomy" id="38414"/>
    <lineage>
        <taxon>Eukaryota</taxon>
        <taxon>Viridiplantae</taxon>
        <taxon>Streptophyta</taxon>
        <taxon>Embryophyta</taxon>
        <taxon>Tracheophyta</taxon>
        <taxon>Spermatophyta</taxon>
        <taxon>Magnoliopsida</taxon>
        <taxon>Liliopsida</taxon>
        <taxon>Poales</taxon>
        <taxon>Poaceae</taxon>
        <taxon>PACMAD clade</taxon>
        <taxon>Chloridoideae</taxon>
        <taxon>Eragrostideae</taxon>
        <taxon>Eragrostidinae</taxon>
        <taxon>Eragrostis</taxon>
    </lineage>
</organism>
<name>A0A5J9V5L9_9POAL</name>
<dbReference type="AlphaFoldDB" id="A0A5J9V5L9"/>
<accession>A0A5J9V5L9</accession>
<dbReference type="SUPFAM" id="SSF49599">
    <property type="entry name" value="TRAF domain-like"/>
    <property type="match status" value="1"/>
</dbReference>
<gene>
    <name evidence="1" type="ORF">EJB05_23113</name>
</gene>
<comment type="caution">
    <text evidence="1">The sequence shown here is derived from an EMBL/GenBank/DDBJ whole genome shotgun (WGS) entry which is preliminary data.</text>
</comment>
<sequence length="61" mass="6295">MDTTDPHELTVSGYSGTKGLGVGKVISSVAFTAGGHSWKIRNKNVQALGSPSSGFHKPPAQ</sequence>
<feature type="non-terminal residue" evidence="1">
    <location>
        <position position="1"/>
    </location>
</feature>
<keyword evidence="2" id="KW-1185">Reference proteome</keyword>
<proteinExistence type="predicted"/>
<reference evidence="1 2" key="1">
    <citation type="journal article" date="2019" name="Sci. Rep.">
        <title>A high-quality genome of Eragrostis curvula grass provides insights into Poaceae evolution and supports new strategies to enhance forage quality.</title>
        <authorList>
            <person name="Carballo J."/>
            <person name="Santos B.A.C.M."/>
            <person name="Zappacosta D."/>
            <person name="Garbus I."/>
            <person name="Selva J.P."/>
            <person name="Gallo C.A."/>
            <person name="Diaz A."/>
            <person name="Albertini E."/>
            <person name="Caccamo M."/>
            <person name="Echenique V."/>
        </authorList>
    </citation>
    <scope>NUCLEOTIDE SEQUENCE [LARGE SCALE GENOMIC DNA]</scope>
    <source>
        <strain evidence="2">cv. Victoria</strain>
        <tissue evidence="1">Leaf</tissue>
    </source>
</reference>
<evidence type="ECO:0000313" key="2">
    <source>
        <dbReference type="Proteomes" id="UP000324897"/>
    </source>
</evidence>
<evidence type="ECO:0008006" key="3">
    <source>
        <dbReference type="Google" id="ProtNLM"/>
    </source>
</evidence>
<dbReference type="Gramene" id="TVU31429">
    <property type="protein sequence ID" value="TVU31429"/>
    <property type="gene ID" value="EJB05_23113"/>
</dbReference>
<dbReference type="Proteomes" id="UP000324897">
    <property type="component" value="Chromosome 1"/>
</dbReference>
<protein>
    <recommendedName>
        <fullName evidence="3">MATH domain-containing protein</fullName>
    </recommendedName>
</protein>